<feature type="compositionally biased region" description="Basic and acidic residues" evidence="1">
    <location>
        <begin position="1"/>
        <end position="20"/>
    </location>
</feature>
<dbReference type="Pfam" id="PF13829">
    <property type="entry name" value="DUF4191"/>
    <property type="match status" value="1"/>
</dbReference>
<feature type="region of interest" description="Disordered" evidence="1">
    <location>
        <begin position="226"/>
        <end position="262"/>
    </location>
</feature>
<feature type="transmembrane region" description="Helical" evidence="2">
    <location>
        <begin position="46"/>
        <end position="67"/>
    </location>
</feature>
<dbReference type="RefSeq" id="WP_042621796.1">
    <property type="nucleotide sequence ID" value="NZ_CP007790.1"/>
</dbReference>
<dbReference type="AlphaFoldDB" id="A0A0B6TH88"/>
<evidence type="ECO:0000256" key="2">
    <source>
        <dbReference type="SAM" id="Phobius"/>
    </source>
</evidence>
<proteinExistence type="predicted"/>
<dbReference type="InterPro" id="IPR025445">
    <property type="entry name" value="DUF4191"/>
</dbReference>
<keyword evidence="2" id="KW-0812">Transmembrane</keyword>
<name>A0A0B6TH88_9CORY</name>
<gene>
    <name evidence="3" type="ORF">B840_08570</name>
</gene>
<evidence type="ECO:0008006" key="5">
    <source>
        <dbReference type="Google" id="ProtNLM"/>
    </source>
</evidence>
<accession>A0A0B6TH88</accession>
<keyword evidence="2" id="KW-0472">Membrane</keyword>
<feature type="transmembrane region" description="Helical" evidence="2">
    <location>
        <begin position="73"/>
        <end position="91"/>
    </location>
</feature>
<dbReference type="Proteomes" id="UP000031928">
    <property type="component" value="Chromosome"/>
</dbReference>
<protein>
    <recommendedName>
        <fullName evidence="5">DUF4191 domain-containing protein</fullName>
    </recommendedName>
</protein>
<dbReference type="KEGG" id="cmq:B840_08570"/>
<dbReference type="OrthoDB" id="8479889at2"/>
<dbReference type="STRING" id="1224162.B840_08570"/>
<dbReference type="EMBL" id="CP007790">
    <property type="protein sequence ID" value="AJK69312.1"/>
    <property type="molecule type" value="Genomic_DNA"/>
</dbReference>
<dbReference type="HOGENOM" id="CLU_089257_0_0_11"/>
<keyword evidence="4" id="KW-1185">Reference proteome</keyword>
<evidence type="ECO:0000256" key="1">
    <source>
        <dbReference type="SAM" id="MobiDB-lite"/>
    </source>
</evidence>
<sequence length="262" mass="28921">MADDKQKAAAKAAKSEERAAKRAKRKQTWSQFWQAFNLQRKQDKKLLPLMILSIVGVAALFFLIGLIWGGQWYMLPLGIGLGIVLAMYIFSRRLETSMYDRVGDQPGAAGWALDNLRNTVGIVWHSKQGVAMNRSLSAIVHRVVGNPGVVLVAEGSPTAAKELVNQQKRRLDRLAGDVPVYEVYVGDGEGQVPLKNLQRELLKLPRNYKKNEVYAVNARIESVDSIGSSAPGAGLPKGPMPKGGNLSGMNRRMRRASERRSK</sequence>
<evidence type="ECO:0000313" key="3">
    <source>
        <dbReference type="EMBL" id="AJK69312.1"/>
    </source>
</evidence>
<evidence type="ECO:0000313" key="4">
    <source>
        <dbReference type="Proteomes" id="UP000031928"/>
    </source>
</evidence>
<keyword evidence="2" id="KW-1133">Transmembrane helix</keyword>
<feature type="region of interest" description="Disordered" evidence="1">
    <location>
        <begin position="1"/>
        <end position="23"/>
    </location>
</feature>
<organism evidence="3 4">
    <name type="scientific">Corynebacterium marinum DSM 44953</name>
    <dbReference type="NCBI Taxonomy" id="1224162"/>
    <lineage>
        <taxon>Bacteria</taxon>
        <taxon>Bacillati</taxon>
        <taxon>Actinomycetota</taxon>
        <taxon>Actinomycetes</taxon>
        <taxon>Mycobacteriales</taxon>
        <taxon>Corynebacteriaceae</taxon>
        <taxon>Corynebacterium</taxon>
    </lineage>
</organism>
<reference evidence="3 4" key="1">
    <citation type="submission" date="2014-05" db="EMBL/GenBank/DDBJ databases">
        <title>Complete genome sequence of Corynebacterium marinum DSM 44953.</title>
        <authorList>
            <person name="Schaffert L."/>
            <person name="Albersmeier A."/>
            <person name="Kalinowski J."/>
            <person name="Ruckert C."/>
        </authorList>
    </citation>
    <scope>NUCLEOTIDE SEQUENCE [LARGE SCALE GENOMIC DNA]</scope>
    <source>
        <strain evidence="3 4">DSM 44953</strain>
    </source>
</reference>